<dbReference type="PANTHER" id="PTHR23088">
    <property type="entry name" value="NITRILASE-RELATED"/>
    <property type="match status" value="1"/>
</dbReference>
<keyword evidence="4" id="KW-1185">Reference proteome</keyword>
<feature type="domain" description="CN hydrolase" evidence="2">
    <location>
        <begin position="1"/>
        <end position="244"/>
    </location>
</feature>
<dbReference type="Proteomes" id="UP000460272">
    <property type="component" value="Unassembled WGS sequence"/>
</dbReference>
<dbReference type="PROSITE" id="PS01227">
    <property type="entry name" value="UPF0012"/>
    <property type="match status" value="1"/>
</dbReference>
<reference evidence="3 4" key="1">
    <citation type="submission" date="2018-11" db="EMBL/GenBank/DDBJ databases">
        <title>Trebonia kvetii gen.nov., sp.nov., a novel acidophilic actinobacterium, and proposal of the new actinobacterial family Treboniaceae fam. nov.</title>
        <authorList>
            <person name="Rapoport D."/>
            <person name="Sagova-Mareckova M."/>
            <person name="Sedlacek I."/>
            <person name="Provaznik J."/>
            <person name="Kralova S."/>
            <person name="Pavlinic D."/>
            <person name="Benes V."/>
            <person name="Kopecky J."/>
        </authorList>
    </citation>
    <scope>NUCLEOTIDE SEQUENCE [LARGE SCALE GENOMIC DNA]</scope>
    <source>
        <strain evidence="3 4">15Tr583</strain>
    </source>
</reference>
<dbReference type="RefSeq" id="WP_145853966.1">
    <property type="nucleotide sequence ID" value="NZ_RPFW01000003.1"/>
</dbReference>
<dbReference type="AlphaFoldDB" id="A0A6P2C0T8"/>
<evidence type="ECO:0000259" key="2">
    <source>
        <dbReference type="PROSITE" id="PS50263"/>
    </source>
</evidence>
<dbReference type="CDD" id="cd07581">
    <property type="entry name" value="nitrilase_3"/>
    <property type="match status" value="1"/>
</dbReference>
<dbReference type="OrthoDB" id="9811121at2"/>
<dbReference type="PANTHER" id="PTHR23088:SF27">
    <property type="entry name" value="DEAMINATED GLUTATHIONE AMIDASE"/>
    <property type="match status" value="1"/>
</dbReference>
<dbReference type="InterPro" id="IPR036526">
    <property type="entry name" value="C-N_Hydrolase_sf"/>
</dbReference>
<sequence>MRIALCQIPVSSDAGVNLGRVRDALGAAAAGGADLAVFPEATLVRFGSDLRAAAEPLDGPFCSAVAAACATTRVAAVLGTFEPAPDGRVYNTAVAFSADGSLAASYRKLHLFDAFSQHESDLVAPGSEVVLAPLAGTTVGMQICYDIRFPELTRCLAAGGASLVTVSAAWQAGTFKEEHWVTLLRARAIENTVWIAAVGQVPDLAEKPTRAPTGIGRSLLIDPLGVVRADLGPSAGVTVAEVDLSLVDSVRETLPSLANRRHDVFGPSGVPRASV</sequence>
<accession>A0A6P2C0T8</accession>
<dbReference type="PROSITE" id="PS50263">
    <property type="entry name" value="CN_HYDROLASE"/>
    <property type="match status" value="1"/>
</dbReference>
<dbReference type="SUPFAM" id="SSF56317">
    <property type="entry name" value="Carbon-nitrogen hydrolase"/>
    <property type="match status" value="1"/>
</dbReference>
<comment type="caution">
    <text evidence="3">The sequence shown here is derived from an EMBL/GenBank/DDBJ whole genome shotgun (WGS) entry which is preliminary data.</text>
</comment>
<dbReference type="EMBL" id="RPFW01000003">
    <property type="protein sequence ID" value="TVZ04096.1"/>
    <property type="molecule type" value="Genomic_DNA"/>
</dbReference>
<dbReference type="InterPro" id="IPR001110">
    <property type="entry name" value="UPF0012_CS"/>
</dbReference>
<name>A0A6P2C0T8_9ACTN</name>
<dbReference type="Gene3D" id="3.60.110.10">
    <property type="entry name" value="Carbon-nitrogen hydrolase"/>
    <property type="match status" value="1"/>
</dbReference>
<comment type="similarity">
    <text evidence="1">Belongs to the carbon-nitrogen hydrolase superfamily. NIT1/NIT2 family.</text>
</comment>
<proteinExistence type="inferred from homology"/>
<evidence type="ECO:0000313" key="3">
    <source>
        <dbReference type="EMBL" id="TVZ04096.1"/>
    </source>
</evidence>
<protein>
    <submittedName>
        <fullName evidence="3">Carbon-nitrogen hydrolase family protein</fullName>
    </submittedName>
</protein>
<dbReference type="GO" id="GO:0016787">
    <property type="term" value="F:hydrolase activity"/>
    <property type="evidence" value="ECO:0007669"/>
    <property type="project" value="UniProtKB-KW"/>
</dbReference>
<gene>
    <name evidence="3" type="ORF">EAS64_16930</name>
</gene>
<organism evidence="3 4">
    <name type="scientific">Trebonia kvetii</name>
    <dbReference type="NCBI Taxonomy" id="2480626"/>
    <lineage>
        <taxon>Bacteria</taxon>
        <taxon>Bacillati</taxon>
        <taxon>Actinomycetota</taxon>
        <taxon>Actinomycetes</taxon>
        <taxon>Streptosporangiales</taxon>
        <taxon>Treboniaceae</taxon>
        <taxon>Trebonia</taxon>
    </lineage>
</organism>
<evidence type="ECO:0000313" key="4">
    <source>
        <dbReference type="Proteomes" id="UP000460272"/>
    </source>
</evidence>
<dbReference type="InterPro" id="IPR003010">
    <property type="entry name" value="C-N_Hydrolase"/>
</dbReference>
<dbReference type="Pfam" id="PF00795">
    <property type="entry name" value="CN_hydrolase"/>
    <property type="match status" value="1"/>
</dbReference>
<keyword evidence="3" id="KW-0378">Hydrolase</keyword>
<evidence type="ECO:0000256" key="1">
    <source>
        <dbReference type="ARBA" id="ARBA00010613"/>
    </source>
</evidence>